<evidence type="ECO:0000313" key="3">
    <source>
        <dbReference type="EMBL" id="MDO3680297.1"/>
    </source>
</evidence>
<dbReference type="EC" id="2.4.-.-" evidence="3"/>
<evidence type="ECO:0000259" key="2">
    <source>
        <dbReference type="Pfam" id="PF00535"/>
    </source>
</evidence>
<dbReference type="InterPro" id="IPR029044">
    <property type="entry name" value="Nucleotide-diphossugar_trans"/>
</dbReference>
<keyword evidence="4" id="KW-1185">Reference proteome</keyword>
<keyword evidence="3" id="KW-0808">Transferase</keyword>
<feature type="compositionally biased region" description="Basic and acidic residues" evidence="1">
    <location>
        <begin position="282"/>
        <end position="297"/>
    </location>
</feature>
<protein>
    <submittedName>
        <fullName evidence="3">Glycosyltransferase</fullName>
        <ecNumber evidence="3">2.4.-.-</ecNumber>
    </submittedName>
</protein>
<keyword evidence="3" id="KW-0328">Glycosyltransferase</keyword>
<dbReference type="Proteomes" id="UP001168883">
    <property type="component" value="Unassembled WGS sequence"/>
</dbReference>
<accession>A0ABT8VH44</accession>
<dbReference type="InterPro" id="IPR001173">
    <property type="entry name" value="Glyco_trans_2-like"/>
</dbReference>
<dbReference type="RefSeq" id="WP_302880562.1">
    <property type="nucleotide sequence ID" value="NZ_JAUMKJ010000038.1"/>
</dbReference>
<gene>
    <name evidence="3" type="ORF">Q3C12_25135</name>
</gene>
<dbReference type="PANTHER" id="PTHR43685:SF2">
    <property type="entry name" value="GLYCOSYLTRANSFERASE 2-LIKE DOMAIN-CONTAINING PROTEIN"/>
    <property type="match status" value="1"/>
</dbReference>
<feature type="region of interest" description="Disordered" evidence="1">
    <location>
        <begin position="265"/>
        <end position="297"/>
    </location>
</feature>
<dbReference type="InterPro" id="IPR050834">
    <property type="entry name" value="Glycosyltransf_2"/>
</dbReference>
<comment type="caution">
    <text evidence="3">The sequence shown here is derived from an EMBL/GenBank/DDBJ whole genome shotgun (WGS) entry which is preliminary data.</text>
</comment>
<organism evidence="3 4">
    <name type="scientific">Paenibacillus ehimensis</name>
    <dbReference type="NCBI Taxonomy" id="79264"/>
    <lineage>
        <taxon>Bacteria</taxon>
        <taxon>Bacillati</taxon>
        <taxon>Bacillota</taxon>
        <taxon>Bacilli</taxon>
        <taxon>Bacillales</taxon>
        <taxon>Paenibacillaceae</taxon>
        <taxon>Paenibacillus</taxon>
    </lineage>
</organism>
<dbReference type="SUPFAM" id="SSF53448">
    <property type="entry name" value="Nucleotide-diphospho-sugar transferases"/>
    <property type="match status" value="1"/>
</dbReference>
<proteinExistence type="predicted"/>
<dbReference type="CDD" id="cd04184">
    <property type="entry name" value="GT2_RfbC_Mx_like"/>
    <property type="match status" value="1"/>
</dbReference>
<dbReference type="GO" id="GO:0016757">
    <property type="term" value="F:glycosyltransferase activity"/>
    <property type="evidence" value="ECO:0007669"/>
    <property type="project" value="UniProtKB-KW"/>
</dbReference>
<dbReference type="PANTHER" id="PTHR43685">
    <property type="entry name" value="GLYCOSYLTRANSFERASE"/>
    <property type="match status" value="1"/>
</dbReference>
<dbReference type="Pfam" id="PF00535">
    <property type="entry name" value="Glycos_transf_2"/>
    <property type="match status" value="1"/>
</dbReference>
<reference evidence="3" key="1">
    <citation type="submission" date="2023-07" db="EMBL/GenBank/DDBJ databases">
        <authorList>
            <person name="Aktuganov G."/>
            <person name="Boyko T."/>
            <person name="Delegan Y."/>
            <person name="Galimzianova N."/>
            <person name="Gilvanova E."/>
            <person name="Korobov V."/>
            <person name="Kuzmina L."/>
            <person name="Melentiev A."/>
            <person name="Milman P."/>
            <person name="Ryabova A."/>
            <person name="Stupak E."/>
            <person name="Yasakov T."/>
            <person name="Zharikova N."/>
            <person name="Zhurenko E."/>
        </authorList>
    </citation>
    <scope>NUCLEOTIDE SEQUENCE</scope>
    <source>
        <strain evidence="3">IB-739</strain>
    </source>
</reference>
<dbReference type="Gene3D" id="3.90.550.10">
    <property type="entry name" value="Spore Coat Polysaccharide Biosynthesis Protein SpsA, Chain A"/>
    <property type="match status" value="1"/>
</dbReference>
<feature type="domain" description="Glycosyltransferase 2-like" evidence="2">
    <location>
        <begin position="64"/>
        <end position="223"/>
    </location>
</feature>
<sequence>MISFLQQCKIYIKKMFLLFGIKFNYRMIFFGERWYSHWIKENENYSPTDVKSEIGSFTMKPLISIIIPVYNVNKIYLEECINSVLNQYYEDWELCIADDNSTYPHIKEVLEFYRAKDKRIKIIYREENGHISQCTNSALELATGEYTALLDNDDVLPPFALYEIVKTINSFPNADLIYSNEDKLLEGKRVFPFFKKKWDNQLIMAINYVCHLAVFRTAILKKIGGFRKGFEGAQDWDLVLRFTEVTSNIIHVPKILYHWRMSDSSTSVNQDRKPYVQQAQKKTKEEAKKRRYKGDFL</sequence>
<evidence type="ECO:0000256" key="1">
    <source>
        <dbReference type="SAM" id="MobiDB-lite"/>
    </source>
</evidence>
<evidence type="ECO:0000313" key="4">
    <source>
        <dbReference type="Proteomes" id="UP001168883"/>
    </source>
</evidence>
<dbReference type="EMBL" id="JAUMKJ010000038">
    <property type="protein sequence ID" value="MDO3680297.1"/>
    <property type="molecule type" value="Genomic_DNA"/>
</dbReference>
<name>A0ABT8VH44_9BACL</name>